<name>A0AAV4XAK5_CAEEX</name>
<proteinExistence type="predicted"/>
<accession>A0AAV4XAK5</accession>
<protein>
    <submittedName>
        <fullName evidence="1">Uncharacterized protein</fullName>
    </submittedName>
</protein>
<sequence length="109" mass="12684">MDCVTTLKTLMKKERISYVIILLKQLEHFQKLLDSYVHPSKTFIDSPVEPLNNVVMDSVQNPTTCGFGIRNLHRILVYMQNFWLNGIALRHYFPMNGKPPLQVIKVQIL</sequence>
<dbReference type="EMBL" id="BPLR01000016">
    <property type="protein sequence ID" value="GIY91478.1"/>
    <property type="molecule type" value="Genomic_DNA"/>
</dbReference>
<keyword evidence="2" id="KW-1185">Reference proteome</keyword>
<reference evidence="1 2" key="1">
    <citation type="submission" date="2021-06" db="EMBL/GenBank/DDBJ databases">
        <title>Caerostris extrusa draft genome.</title>
        <authorList>
            <person name="Kono N."/>
            <person name="Arakawa K."/>
        </authorList>
    </citation>
    <scope>NUCLEOTIDE SEQUENCE [LARGE SCALE GENOMIC DNA]</scope>
</reference>
<evidence type="ECO:0000313" key="1">
    <source>
        <dbReference type="EMBL" id="GIY91478.1"/>
    </source>
</evidence>
<evidence type="ECO:0000313" key="2">
    <source>
        <dbReference type="Proteomes" id="UP001054945"/>
    </source>
</evidence>
<comment type="caution">
    <text evidence="1">The sequence shown here is derived from an EMBL/GenBank/DDBJ whole genome shotgun (WGS) entry which is preliminary data.</text>
</comment>
<gene>
    <name evidence="1" type="ORF">CEXT_10431</name>
</gene>
<dbReference type="AlphaFoldDB" id="A0AAV4XAK5"/>
<dbReference type="Proteomes" id="UP001054945">
    <property type="component" value="Unassembled WGS sequence"/>
</dbReference>
<organism evidence="1 2">
    <name type="scientific">Caerostris extrusa</name>
    <name type="common">Bark spider</name>
    <name type="synonym">Caerostris bankana</name>
    <dbReference type="NCBI Taxonomy" id="172846"/>
    <lineage>
        <taxon>Eukaryota</taxon>
        <taxon>Metazoa</taxon>
        <taxon>Ecdysozoa</taxon>
        <taxon>Arthropoda</taxon>
        <taxon>Chelicerata</taxon>
        <taxon>Arachnida</taxon>
        <taxon>Araneae</taxon>
        <taxon>Araneomorphae</taxon>
        <taxon>Entelegynae</taxon>
        <taxon>Araneoidea</taxon>
        <taxon>Araneidae</taxon>
        <taxon>Caerostris</taxon>
    </lineage>
</organism>